<dbReference type="Proteomes" id="UP000278962">
    <property type="component" value="Unassembled WGS sequence"/>
</dbReference>
<evidence type="ECO:0000313" key="3">
    <source>
        <dbReference type="Proteomes" id="UP000278962"/>
    </source>
</evidence>
<feature type="region of interest" description="Disordered" evidence="1">
    <location>
        <begin position="30"/>
        <end position="54"/>
    </location>
</feature>
<dbReference type="EMBL" id="RBIL01000001">
    <property type="protein sequence ID" value="RKQ94087.1"/>
    <property type="molecule type" value="Genomic_DNA"/>
</dbReference>
<protein>
    <submittedName>
        <fullName evidence="2">Uncharacterized protein</fullName>
    </submittedName>
</protein>
<name>A0A660LG26_9ACTN</name>
<dbReference type="AlphaFoldDB" id="A0A660LG26"/>
<organism evidence="2 3">
    <name type="scientific">Solirubrobacter pauli</name>
    <dbReference type="NCBI Taxonomy" id="166793"/>
    <lineage>
        <taxon>Bacteria</taxon>
        <taxon>Bacillati</taxon>
        <taxon>Actinomycetota</taxon>
        <taxon>Thermoleophilia</taxon>
        <taxon>Solirubrobacterales</taxon>
        <taxon>Solirubrobacteraceae</taxon>
        <taxon>Solirubrobacter</taxon>
    </lineage>
</organism>
<comment type="caution">
    <text evidence="2">The sequence shown here is derived from an EMBL/GenBank/DDBJ whole genome shotgun (WGS) entry which is preliminary data.</text>
</comment>
<gene>
    <name evidence="2" type="ORF">C8N24_3964</name>
</gene>
<keyword evidence="3" id="KW-1185">Reference proteome</keyword>
<reference evidence="2 3" key="1">
    <citation type="submission" date="2018-10" db="EMBL/GenBank/DDBJ databases">
        <title>Genomic Encyclopedia of Archaeal and Bacterial Type Strains, Phase II (KMG-II): from individual species to whole genera.</title>
        <authorList>
            <person name="Goeker M."/>
        </authorList>
    </citation>
    <scope>NUCLEOTIDE SEQUENCE [LARGE SCALE GENOMIC DNA]</scope>
    <source>
        <strain evidence="2 3">DSM 14954</strain>
    </source>
</reference>
<evidence type="ECO:0000256" key="1">
    <source>
        <dbReference type="SAM" id="MobiDB-lite"/>
    </source>
</evidence>
<sequence>MLLMVLVAIGVIWTFIALVVVGLCSSAARADARQSATPRPASGGTSRPALRLIA</sequence>
<proteinExistence type="predicted"/>
<evidence type="ECO:0000313" key="2">
    <source>
        <dbReference type="EMBL" id="RKQ94087.1"/>
    </source>
</evidence>
<dbReference type="RefSeq" id="WP_170179218.1">
    <property type="nucleotide sequence ID" value="NZ_RBIL01000001.1"/>
</dbReference>
<accession>A0A660LG26</accession>